<dbReference type="EMBL" id="JAUIZM010000004">
    <property type="protein sequence ID" value="KAK1388072.1"/>
    <property type="molecule type" value="Genomic_DNA"/>
</dbReference>
<organism evidence="1 2">
    <name type="scientific">Heracleum sosnowskyi</name>
    <dbReference type="NCBI Taxonomy" id="360622"/>
    <lineage>
        <taxon>Eukaryota</taxon>
        <taxon>Viridiplantae</taxon>
        <taxon>Streptophyta</taxon>
        <taxon>Embryophyta</taxon>
        <taxon>Tracheophyta</taxon>
        <taxon>Spermatophyta</taxon>
        <taxon>Magnoliopsida</taxon>
        <taxon>eudicotyledons</taxon>
        <taxon>Gunneridae</taxon>
        <taxon>Pentapetalae</taxon>
        <taxon>asterids</taxon>
        <taxon>campanulids</taxon>
        <taxon>Apiales</taxon>
        <taxon>Apiaceae</taxon>
        <taxon>Apioideae</taxon>
        <taxon>apioid superclade</taxon>
        <taxon>Tordylieae</taxon>
        <taxon>Tordyliinae</taxon>
        <taxon>Heracleum</taxon>
    </lineage>
</organism>
<dbReference type="PANTHER" id="PTHR34676">
    <property type="entry name" value="DUF4219 DOMAIN-CONTAINING PROTEIN-RELATED"/>
    <property type="match status" value="1"/>
</dbReference>
<keyword evidence="2" id="KW-1185">Reference proteome</keyword>
<comment type="caution">
    <text evidence="1">The sequence shown here is derived from an EMBL/GenBank/DDBJ whole genome shotgun (WGS) entry which is preliminary data.</text>
</comment>
<name>A0AAD8ILM8_9APIA</name>
<gene>
    <name evidence="1" type="ORF">POM88_016250</name>
</gene>
<dbReference type="AlphaFoldDB" id="A0AAD8ILM8"/>
<evidence type="ECO:0000313" key="1">
    <source>
        <dbReference type="EMBL" id="KAK1388072.1"/>
    </source>
</evidence>
<evidence type="ECO:0000313" key="2">
    <source>
        <dbReference type="Proteomes" id="UP001237642"/>
    </source>
</evidence>
<dbReference type="Pfam" id="PF14223">
    <property type="entry name" value="Retrotran_gag_2"/>
    <property type="match status" value="1"/>
</dbReference>
<sequence length="242" mass="27704">MADNYPKGKSDYRAPLLTRTDNYNWWKGRMETYLSRHPLVLRVVQKGLYVFLDKEGKPKDVDELTPGELVKFGYNEKARNSLMNGFNQAEHDKVSSLKSAKEMLDALETYHEGSKSLKKFKLSKLMNEFGNFKLKEGESIRESQARFQVNINALERLGKKIPQDEINMKVLSAVPFIFEAKVTSLESSSNIDTIDHLVVFAELEQFETKIQESKMKSVRASVEKMKNLALHSSSSKLVSDEE</sequence>
<reference evidence="1" key="1">
    <citation type="submission" date="2023-02" db="EMBL/GenBank/DDBJ databases">
        <title>Genome of toxic invasive species Heracleum sosnowskyi carries increased number of genes despite the absence of recent whole-genome duplications.</title>
        <authorList>
            <person name="Schelkunov M."/>
            <person name="Shtratnikova V."/>
            <person name="Makarenko M."/>
            <person name="Klepikova A."/>
            <person name="Omelchenko D."/>
            <person name="Novikova G."/>
            <person name="Obukhova E."/>
            <person name="Bogdanov V."/>
            <person name="Penin A."/>
            <person name="Logacheva M."/>
        </authorList>
    </citation>
    <scope>NUCLEOTIDE SEQUENCE</scope>
    <source>
        <strain evidence="1">Hsosn_3</strain>
        <tissue evidence="1">Leaf</tissue>
    </source>
</reference>
<dbReference type="PANTHER" id="PTHR34676:SF8">
    <property type="entry name" value="TRANSMEMBRANE PROTEIN"/>
    <property type="match status" value="1"/>
</dbReference>
<protein>
    <submittedName>
        <fullName evidence="1">Uncharacterized protein</fullName>
    </submittedName>
</protein>
<dbReference type="Proteomes" id="UP001237642">
    <property type="component" value="Unassembled WGS sequence"/>
</dbReference>
<reference evidence="1" key="2">
    <citation type="submission" date="2023-05" db="EMBL/GenBank/DDBJ databases">
        <authorList>
            <person name="Schelkunov M.I."/>
        </authorList>
    </citation>
    <scope>NUCLEOTIDE SEQUENCE</scope>
    <source>
        <strain evidence="1">Hsosn_3</strain>
        <tissue evidence="1">Leaf</tissue>
    </source>
</reference>
<proteinExistence type="predicted"/>
<accession>A0AAD8ILM8</accession>